<feature type="modified residue" description="4-aspartylphosphate" evidence="2">
    <location>
        <position position="54"/>
    </location>
</feature>
<dbReference type="InterPro" id="IPR050595">
    <property type="entry name" value="Bact_response_regulator"/>
</dbReference>
<evidence type="ECO:0000313" key="5">
    <source>
        <dbReference type="Proteomes" id="UP000198672"/>
    </source>
</evidence>
<keyword evidence="1 2" id="KW-0597">Phosphoprotein</keyword>
<dbReference type="Proteomes" id="UP000198672">
    <property type="component" value="Unassembled WGS sequence"/>
</dbReference>
<protein>
    <submittedName>
        <fullName evidence="4">HDOD domain-containing protein</fullName>
    </submittedName>
</protein>
<keyword evidence="5" id="KW-1185">Reference proteome</keyword>
<dbReference type="Pfam" id="PF08668">
    <property type="entry name" value="HDOD"/>
    <property type="match status" value="1"/>
</dbReference>
<evidence type="ECO:0000256" key="1">
    <source>
        <dbReference type="ARBA" id="ARBA00022553"/>
    </source>
</evidence>
<dbReference type="SUPFAM" id="SSF109604">
    <property type="entry name" value="HD-domain/PDEase-like"/>
    <property type="match status" value="1"/>
</dbReference>
<dbReference type="STRING" id="61595.SAMN05421644_11251"/>
<accession>A0A1H3ECZ3</accession>
<feature type="domain" description="Response regulatory" evidence="3">
    <location>
        <begin position="3"/>
        <end position="119"/>
    </location>
</feature>
<dbReference type="SMART" id="SM00448">
    <property type="entry name" value="REC"/>
    <property type="match status" value="1"/>
</dbReference>
<evidence type="ECO:0000256" key="2">
    <source>
        <dbReference type="PROSITE-ProRule" id="PRU00169"/>
    </source>
</evidence>
<dbReference type="InterPro" id="IPR013976">
    <property type="entry name" value="HDOD"/>
</dbReference>
<name>A0A1H3ECZ3_ALLWA</name>
<dbReference type="SUPFAM" id="SSF52172">
    <property type="entry name" value="CheY-like"/>
    <property type="match status" value="1"/>
</dbReference>
<proteinExistence type="predicted"/>
<sequence>MIRVMIVEDDPATGLLLRKLVKRVWPQAVITLDIDPVAALERWQQFGADLVLLDWELPGLSGLDILKAIRRSEAKTICAMITSHSDRGEILAARSHRIDAYIVKPFDAKQVMERLQQIMALESTDDNQDEYAIPLFEDFMEDCIKRGLLGLPITPELVVGIKNVREMGEHERMKLLRQCQVESALMFRMLHLANSSRYIDGPGVVETFDGAIRKLGLEAFINLAVEISWHPGSHIQHEYLVQKYFEIKRDVMSLIGILAKLREHVEFQIDRCRAACVLYPIAKLSLLQIMQAWVDSGEILDEAVCDDVLDHAVERVNERLHAQWLIPNVIRERTAALDYLPAGTVRKEPVIIRIAGLLHAGDPQQELPRLMARFGLGSQIDAN</sequence>
<gene>
    <name evidence="4" type="ORF">SAMN05421644_11251</name>
</gene>
<dbReference type="GO" id="GO:0000160">
    <property type="term" value="P:phosphorelay signal transduction system"/>
    <property type="evidence" value="ECO:0007669"/>
    <property type="project" value="InterPro"/>
</dbReference>
<evidence type="ECO:0000313" key="4">
    <source>
        <dbReference type="EMBL" id="SDX76470.1"/>
    </source>
</evidence>
<dbReference type="PROSITE" id="PS50110">
    <property type="entry name" value="RESPONSE_REGULATORY"/>
    <property type="match status" value="1"/>
</dbReference>
<dbReference type="InterPro" id="IPR011006">
    <property type="entry name" value="CheY-like_superfamily"/>
</dbReference>
<organism evidence="4 5">
    <name type="scientific">Allochromatium warmingii</name>
    <name type="common">Chromatium warmingii</name>
    <dbReference type="NCBI Taxonomy" id="61595"/>
    <lineage>
        <taxon>Bacteria</taxon>
        <taxon>Pseudomonadati</taxon>
        <taxon>Pseudomonadota</taxon>
        <taxon>Gammaproteobacteria</taxon>
        <taxon>Chromatiales</taxon>
        <taxon>Chromatiaceae</taxon>
        <taxon>Allochromatium</taxon>
    </lineage>
</organism>
<evidence type="ECO:0000259" key="3">
    <source>
        <dbReference type="PROSITE" id="PS50110"/>
    </source>
</evidence>
<reference evidence="5" key="1">
    <citation type="submission" date="2016-10" db="EMBL/GenBank/DDBJ databases">
        <authorList>
            <person name="Varghese N."/>
            <person name="Submissions S."/>
        </authorList>
    </citation>
    <scope>NUCLEOTIDE SEQUENCE [LARGE SCALE GENOMIC DNA]</scope>
    <source>
        <strain evidence="5">DSM 173</strain>
    </source>
</reference>
<dbReference type="Gene3D" id="3.40.50.2300">
    <property type="match status" value="1"/>
</dbReference>
<dbReference type="Gene3D" id="1.10.3210.10">
    <property type="entry name" value="Hypothetical protein af1432"/>
    <property type="match status" value="1"/>
</dbReference>
<dbReference type="PANTHER" id="PTHR44591:SF3">
    <property type="entry name" value="RESPONSE REGULATORY DOMAIN-CONTAINING PROTEIN"/>
    <property type="match status" value="1"/>
</dbReference>
<dbReference type="AlphaFoldDB" id="A0A1H3ECZ3"/>
<dbReference type="InterPro" id="IPR001789">
    <property type="entry name" value="Sig_transdc_resp-reg_receiver"/>
</dbReference>
<dbReference type="OrthoDB" id="2085719at2"/>
<dbReference type="PANTHER" id="PTHR44591">
    <property type="entry name" value="STRESS RESPONSE REGULATOR PROTEIN 1"/>
    <property type="match status" value="1"/>
</dbReference>
<dbReference type="Pfam" id="PF00072">
    <property type="entry name" value="Response_reg"/>
    <property type="match status" value="1"/>
</dbReference>
<dbReference type="EMBL" id="FNOW01000012">
    <property type="protein sequence ID" value="SDX76470.1"/>
    <property type="molecule type" value="Genomic_DNA"/>
</dbReference>